<feature type="signal peptide" evidence="1">
    <location>
        <begin position="1"/>
        <end position="19"/>
    </location>
</feature>
<feature type="chain" id="PRO_5019493780" description="Parallel beta helix pectate lyase-like protein" evidence="1">
    <location>
        <begin position="20"/>
        <end position="879"/>
    </location>
</feature>
<name>A0A419WBT8_9BACT</name>
<evidence type="ECO:0000313" key="3">
    <source>
        <dbReference type="Proteomes" id="UP000283387"/>
    </source>
</evidence>
<comment type="caution">
    <text evidence="2">The sequence shown here is derived from an EMBL/GenBank/DDBJ whole genome shotgun (WGS) entry which is preliminary data.</text>
</comment>
<dbReference type="InterPro" id="IPR012334">
    <property type="entry name" value="Pectin_lyas_fold"/>
</dbReference>
<proteinExistence type="predicted"/>
<accession>A0A419WBT8</accession>
<dbReference type="SMART" id="SM00710">
    <property type="entry name" value="PbH1"/>
    <property type="match status" value="6"/>
</dbReference>
<dbReference type="InterPro" id="IPR011050">
    <property type="entry name" value="Pectin_lyase_fold/virulence"/>
</dbReference>
<protein>
    <recommendedName>
        <fullName evidence="4">Parallel beta helix pectate lyase-like protein</fullName>
    </recommendedName>
</protein>
<keyword evidence="3" id="KW-1185">Reference proteome</keyword>
<evidence type="ECO:0000313" key="2">
    <source>
        <dbReference type="EMBL" id="RKD92874.1"/>
    </source>
</evidence>
<dbReference type="EMBL" id="RAPN01000001">
    <property type="protein sequence ID" value="RKD92874.1"/>
    <property type="molecule type" value="Genomic_DNA"/>
</dbReference>
<dbReference type="SUPFAM" id="SSF51126">
    <property type="entry name" value="Pectin lyase-like"/>
    <property type="match status" value="1"/>
</dbReference>
<dbReference type="InterPro" id="IPR006626">
    <property type="entry name" value="PbH1"/>
</dbReference>
<dbReference type="RefSeq" id="WP_147377246.1">
    <property type="nucleotide sequence ID" value="NZ_RAPN01000001.1"/>
</dbReference>
<sequence>MNRLLVILALLMLQVSVFAQTPYSFNYQAVVRDSEGKVMTDKVVDFAIDIILNSQAVYSETHTGIDTGTNGIVNFKIGEGTATSGSFTDIDWGAGAYKIRVTMNGELLGISNVTAVPIALYAVKSMDNPWEYNSGDYSLSYTKGLTEVQDLKINGSSDLSPEAGMIRYDVSSNDFIGYNGSEWKSLTEGNSSSESSSSLWSFNTENNSISYTDGLTELKDLKIYGSSNLSPEAGMVRFNTSSNDFEGYNGTEWKSLTATATNTTTTVVDTLWTVDAATKSISYTDGLTELKDLKISGSSNLSPEAGMIRFDNSTNDFQAYDGTAWKSMIAASTNTETTIVDTLWTVDATSKSITYNDGVTKVKDLVISGNSDATPEAGMIRYDADTKDFTGYTGSEWKSLVTAAAGTETTIVDTLWTVDSETKSISYTDGLTELKDLKISGSSNVDAEEGMIRFDSTTKDFVGYNGTEWKSMIADAGTETTVVDTLWTLGSEDKSISYTDGLTELKELRLSGNNDTISAEGMIRYDADDKDFLGYNGTEWKSLTAEASATTTGDYISTEAELKTAIENQVSNIVIDADFEITSPITIAYSLRMESLGAPKTISTKGTNAFTINASNVTIDNILFASSGGGVALSIESGLTDVTLSNLRMSAFERAIYKNGSAGSSQTSRLTFNNIKVLNSVNSGETAAVCILGNVDDLSIEDMTIDESQGKGIFIMYSCSGQLDRIKISNTAHDALTLAKNTTSESPTKSFSLANISINSTDGNGLIISESSATTSNVTVKNATGSGIEITGSSTDINPPVSLTNLNISGTKASGTNSYGIMLKGDATATISNFYITGTSTSAVDDQAVGVYALDSQNFIVNGGIFMKLGKLISVETSN</sequence>
<organism evidence="2 3">
    <name type="scientific">Mangrovibacterium diazotrophicum</name>
    <dbReference type="NCBI Taxonomy" id="1261403"/>
    <lineage>
        <taxon>Bacteria</taxon>
        <taxon>Pseudomonadati</taxon>
        <taxon>Bacteroidota</taxon>
        <taxon>Bacteroidia</taxon>
        <taxon>Marinilabiliales</taxon>
        <taxon>Prolixibacteraceae</taxon>
        <taxon>Mangrovibacterium</taxon>
    </lineage>
</organism>
<evidence type="ECO:0000256" key="1">
    <source>
        <dbReference type="SAM" id="SignalP"/>
    </source>
</evidence>
<dbReference type="OrthoDB" id="9765957at2"/>
<dbReference type="AlphaFoldDB" id="A0A419WBT8"/>
<dbReference type="Gene3D" id="2.160.20.10">
    <property type="entry name" value="Single-stranded right-handed beta-helix, Pectin lyase-like"/>
    <property type="match status" value="1"/>
</dbReference>
<reference evidence="2 3" key="1">
    <citation type="submission" date="2018-09" db="EMBL/GenBank/DDBJ databases">
        <title>Genomic Encyclopedia of Archaeal and Bacterial Type Strains, Phase II (KMG-II): from individual species to whole genera.</title>
        <authorList>
            <person name="Goeker M."/>
        </authorList>
    </citation>
    <scope>NUCLEOTIDE SEQUENCE [LARGE SCALE GENOMIC DNA]</scope>
    <source>
        <strain evidence="2 3">DSM 27148</strain>
    </source>
</reference>
<gene>
    <name evidence="2" type="ORF">BC643_3251</name>
</gene>
<dbReference type="Proteomes" id="UP000283387">
    <property type="component" value="Unassembled WGS sequence"/>
</dbReference>
<keyword evidence="1" id="KW-0732">Signal</keyword>
<evidence type="ECO:0008006" key="4">
    <source>
        <dbReference type="Google" id="ProtNLM"/>
    </source>
</evidence>